<feature type="compositionally biased region" description="Polar residues" evidence="1">
    <location>
        <begin position="312"/>
        <end position="329"/>
    </location>
</feature>
<feature type="compositionally biased region" description="Acidic residues" evidence="1">
    <location>
        <begin position="202"/>
        <end position="213"/>
    </location>
</feature>
<evidence type="ECO:0000313" key="3">
    <source>
        <dbReference type="EMBL" id="CAD7629105.1"/>
    </source>
</evidence>
<protein>
    <recommendedName>
        <fullName evidence="2">Nucleolar protein 4 helical domain-containing protein</fullName>
    </recommendedName>
</protein>
<evidence type="ECO:0000256" key="1">
    <source>
        <dbReference type="SAM" id="MobiDB-lite"/>
    </source>
</evidence>
<dbReference type="EMBL" id="CAJPIZ010006447">
    <property type="protein sequence ID" value="CAG2109535.1"/>
    <property type="molecule type" value="Genomic_DNA"/>
</dbReference>
<feature type="compositionally biased region" description="Basic residues" evidence="1">
    <location>
        <begin position="172"/>
        <end position="184"/>
    </location>
</feature>
<evidence type="ECO:0000313" key="4">
    <source>
        <dbReference type="Proteomes" id="UP000759131"/>
    </source>
</evidence>
<proteinExistence type="predicted"/>
<dbReference type="PANTHER" id="PTHR12449:SF22">
    <property type="entry name" value="NUCLEOLAR PROTEIN 4"/>
    <property type="match status" value="1"/>
</dbReference>
<dbReference type="Pfam" id="PF23079">
    <property type="entry name" value="HTH_NOL4_2nd"/>
    <property type="match status" value="1"/>
</dbReference>
<dbReference type="OrthoDB" id="10047222at2759"/>
<feature type="region of interest" description="Disordered" evidence="1">
    <location>
        <begin position="294"/>
        <end position="329"/>
    </location>
</feature>
<dbReference type="InterPro" id="IPR056549">
    <property type="entry name" value="HTH_NOL4"/>
</dbReference>
<feature type="compositionally biased region" description="Polar residues" evidence="1">
    <location>
        <begin position="152"/>
        <end position="164"/>
    </location>
</feature>
<accession>A0A7R9KVN8</accession>
<reference evidence="3" key="1">
    <citation type="submission" date="2020-11" db="EMBL/GenBank/DDBJ databases">
        <authorList>
            <person name="Tran Van P."/>
        </authorList>
    </citation>
    <scope>NUCLEOTIDE SEQUENCE</scope>
</reference>
<evidence type="ECO:0000259" key="2">
    <source>
        <dbReference type="Pfam" id="PF23079"/>
    </source>
</evidence>
<gene>
    <name evidence="3" type="ORF">OSB1V03_LOCUS9522</name>
</gene>
<keyword evidence="4" id="KW-1185">Reference proteome</keyword>
<dbReference type="AlphaFoldDB" id="A0A7R9KVN8"/>
<feature type="region of interest" description="Disordered" evidence="1">
    <location>
        <begin position="140"/>
        <end position="227"/>
    </location>
</feature>
<feature type="domain" description="Nucleolar protein 4 helical" evidence="2">
    <location>
        <begin position="232"/>
        <end position="298"/>
    </location>
</feature>
<dbReference type="EMBL" id="OC861022">
    <property type="protein sequence ID" value="CAD7629105.1"/>
    <property type="molecule type" value="Genomic_DNA"/>
</dbReference>
<sequence>MDGRSGRHAGQKRTYKAVAEMYAFLPREAVTRFLMSCSDCQKRMHLQSTNGCANGLNSAGSKTNSKSALRKSLLHDHSADGQPKTALDIDYSLPLTTTIKRMRNAGFVYNVMGDSLIAPTAACLGFDGQEVDDEMISETETGASDADISAHNGDQTTAANSDANGSAGCKGNHSHNHNHSHSHSAHGFADRWNPNGKRVLNEDEEEDDDEDNDLPLGDRLLSEQSSGAYDPERLKAFNMFVRLFVDENLDRMVPISRQPKEKIQAIIESCGRQFPEFSERARKRIRTYLKSCRRTKRHKTAPPGTEAGRAWSESSTPTPATKTGPSSHVSYHLTSPMAEQILATACDNECQNAKRMRMGLKPISVSLVSLADVEVAVAAAPQLWTEGFPLFDTSF</sequence>
<organism evidence="3">
    <name type="scientific">Medioppia subpectinata</name>
    <dbReference type="NCBI Taxonomy" id="1979941"/>
    <lineage>
        <taxon>Eukaryota</taxon>
        <taxon>Metazoa</taxon>
        <taxon>Ecdysozoa</taxon>
        <taxon>Arthropoda</taxon>
        <taxon>Chelicerata</taxon>
        <taxon>Arachnida</taxon>
        <taxon>Acari</taxon>
        <taxon>Acariformes</taxon>
        <taxon>Sarcoptiformes</taxon>
        <taxon>Oribatida</taxon>
        <taxon>Brachypylina</taxon>
        <taxon>Oppioidea</taxon>
        <taxon>Oppiidae</taxon>
        <taxon>Medioppia</taxon>
    </lineage>
</organism>
<dbReference type="Proteomes" id="UP000759131">
    <property type="component" value="Unassembled WGS sequence"/>
</dbReference>
<dbReference type="PANTHER" id="PTHR12449">
    <property type="entry name" value="DEATH DOMAIN-CONTAINING PROTEIN"/>
    <property type="match status" value="1"/>
</dbReference>
<dbReference type="InterPro" id="IPR039788">
    <property type="entry name" value="NOL4/NOL4L"/>
</dbReference>
<name>A0A7R9KVN8_9ACAR</name>